<dbReference type="AlphaFoldDB" id="A0A5Q2RK68"/>
<keyword evidence="1 3" id="KW-0378">Hydrolase</keyword>
<dbReference type="KEGG" id="atq:GH723_06490"/>
<accession>A0A5Q2RK68</accession>
<dbReference type="Gene3D" id="3.40.50.1820">
    <property type="entry name" value="alpha/beta hydrolase"/>
    <property type="match status" value="1"/>
</dbReference>
<dbReference type="EMBL" id="CP045851">
    <property type="protein sequence ID" value="QGG94786.1"/>
    <property type="molecule type" value="Genomic_DNA"/>
</dbReference>
<dbReference type="Pfam" id="PF01569">
    <property type="entry name" value="PAP2"/>
    <property type="match status" value="1"/>
</dbReference>
<evidence type="ECO:0000259" key="2">
    <source>
        <dbReference type="SMART" id="SM00014"/>
    </source>
</evidence>
<proteinExistence type="predicted"/>
<feature type="domain" description="Phosphatidic acid phosphatase type 2/haloperoxidase" evidence="2">
    <location>
        <begin position="370"/>
        <end position="476"/>
    </location>
</feature>
<organism evidence="3 4">
    <name type="scientific">Actinomarinicola tropica</name>
    <dbReference type="NCBI Taxonomy" id="2789776"/>
    <lineage>
        <taxon>Bacteria</taxon>
        <taxon>Bacillati</taxon>
        <taxon>Actinomycetota</taxon>
        <taxon>Acidimicrobiia</taxon>
        <taxon>Acidimicrobiales</taxon>
        <taxon>Iamiaceae</taxon>
        <taxon>Actinomarinicola</taxon>
    </lineage>
</organism>
<dbReference type="RefSeq" id="WP_153758894.1">
    <property type="nucleotide sequence ID" value="NZ_CP045851.1"/>
</dbReference>
<reference evidence="3 4" key="1">
    <citation type="submission" date="2019-11" db="EMBL/GenBank/DDBJ databases">
        <authorList>
            <person name="He Y."/>
        </authorList>
    </citation>
    <scope>NUCLEOTIDE SEQUENCE [LARGE SCALE GENOMIC DNA]</scope>
    <source>
        <strain evidence="3 4">SCSIO 58843</strain>
    </source>
</reference>
<dbReference type="SUPFAM" id="SSF53474">
    <property type="entry name" value="alpha/beta-Hydrolases"/>
    <property type="match status" value="1"/>
</dbReference>
<dbReference type="Proteomes" id="UP000334019">
    <property type="component" value="Chromosome"/>
</dbReference>
<evidence type="ECO:0000313" key="3">
    <source>
        <dbReference type="EMBL" id="QGG94786.1"/>
    </source>
</evidence>
<dbReference type="Pfam" id="PF12697">
    <property type="entry name" value="Abhydrolase_6"/>
    <property type="match status" value="1"/>
</dbReference>
<name>A0A5Q2RK68_9ACTN</name>
<dbReference type="Gene3D" id="1.20.144.10">
    <property type="entry name" value="Phosphatidic acid phosphatase type 2/haloperoxidase"/>
    <property type="match status" value="1"/>
</dbReference>
<sequence>MHRVRTPDGVDVAVHDLGGTGPVLLFAHATGFHGRVWQPLADRLGDMFHCLAIDFRGHGDTRVPEDHEFDWNRFGRDVLSVVDDLVVEGPVFGVGHSKGGAALLMAEAARPGTFASLWCFEPIVLPTEILEVRSAEGSNPLAEGARRRREVFDSREAAYGNYASKPPLASLDPACLRAYVDHGFEDLADGTVRLKCRGVDEAAVYSSSGTHDTFERLDDIACPVTIAAGGDGGFPATIAPRIADGLPMGRLEEHPELGHFGPLEDPAGIAARIREAFEETSSFTPLPPPAPDTDDEPVAASVAAATPGFGHAVGRIDAEIDRAWERLRGIPVVDRVFYSASALGDWSLIWHLAGAAQGVADRRHGIRRAARLSTSLGIESALVNGAIKSLFRRTRPIHDGERPHTLRMPATSSFPSGHASSAFMAARLLSDRNGLGPLWYALAAVVATSRVHVRIHHPSDVVGGAVLGIVLGEAAVRLAPLPRD</sequence>
<dbReference type="CDD" id="cd01610">
    <property type="entry name" value="PAP2_like"/>
    <property type="match status" value="1"/>
</dbReference>
<dbReference type="InterPro" id="IPR036938">
    <property type="entry name" value="PAP2/HPO_sf"/>
</dbReference>
<gene>
    <name evidence="3" type="ORF">GH723_06490</name>
</gene>
<keyword evidence="4" id="KW-1185">Reference proteome</keyword>
<dbReference type="InterPro" id="IPR000073">
    <property type="entry name" value="AB_hydrolase_1"/>
</dbReference>
<dbReference type="InterPro" id="IPR000326">
    <property type="entry name" value="PAP2/HPO"/>
</dbReference>
<dbReference type="SMART" id="SM00014">
    <property type="entry name" value="acidPPc"/>
    <property type="match status" value="1"/>
</dbReference>
<evidence type="ECO:0000256" key="1">
    <source>
        <dbReference type="ARBA" id="ARBA00022801"/>
    </source>
</evidence>
<dbReference type="SUPFAM" id="SSF48317">
    <property type="entry name" value="Acid phosphatase/Vanadium-dependent haloperoxidase"/>
    <property type="match status" value="1"/>
</dbReference>
<dbReference type="GO" id="GO:0016787">
    <property type="term" value="F:hydrolase activity"/>
    <property type="evidence" value="ECO:0007669"/>
    <property type="project" value="UniProtKB-KW"/>
</dbReference>
<dbReference type="GO" id="GO:0016020">
    <property type="term" value="C:membrane"/>
    <property type="evidence" value="ECO:0007669"/>
    <property type="project" value="TreeGrafter"/>
</dbReference>
<dbReference type="InterPro" id="IPR029058">
    <property type="entry name" value="AB_hydrolase_fold"/>
</dbReference>
<dbReference type="PANTHER" id="PTHR43798">
    <property type="entry name" value="MONOACYLGLYCEROL LIPASE"/>
    <property type="match status" value="1"/>
</dbReference>
<protein>
    <submittedName>
        <fullName evidence="3">Alpha/beta fold hydrolase</fullName>
    </submittedName>
</protein>
<evidence type="ECO:0000313" key="4">
    <source>
        <dbReference type="Proteomes" id="UP000334019"/>
    </source>
</evidence>
<dbReference type="InterPro" id="IPR050266">
    <property type="entry name" value="AB_hydrolase_sf"/>
</dbReference>
<dbReference type="PANTHER" id="PTHR43798:SF31">
    <property type="entry name" value="AB HYDROLASE SUPERFAMILY PROTEIN YCLE"/>
    <property type="match status" value="1"/>
</dbReference>